<dbReference type="EMBL" id="JAALHA020000033">
    <property type="protein sequence ID" value="MDR9900352.1"/>
    <property type="molecule type" value="Genomic_DNA"/>
</dbReference>
<dbReference type="Gene3D" id="3.40.50.300">
    <property type="entry name" value="P-loop containing nucleotide triphosphate hydrolases"/>
    <property type="match status" value="1"/>
</dbReference>
<proteinExistence type="predicted"/>
<dbReference type="Pfam" id="PF00931">
    <property type="entry name" value="NB-ARC"/>
    <property type="match status" value="1"/>
</dbReference>
<gene>
    <name evidence="2" type="ORF">G7B40_038265</name>
</gene>
<dbReference type="PANTHER" id="PTHR47691">
    <property type="entry name" value="REGULATOR-RELATED"/>
    <property type="match status" value="1"/>
</dbReference>
<accession>A0AAP5IGB4</accession>
<sequence>MKQENKDNATGFQNDISGGTSYLGNNNIYNYSPNKTVSAVKHIPPAGAAQFVGRNEELATIHSLLYEQKNTVVISAVAGMGGIGKTELAIKYAREHENDYPGGICWLNAIEGNLATEILQFARSFFNLKVPQKDAQGNPLTLNQQVAWCWQNWQPTEGLVLVIFDDVNDKENWRAYLPKNNRFRVLLTSRLQDFDIHIKKIALNVFSLEEALEILIAMAGSRKINRELETAKQLCKWFGYLPLGVELAGRYIANKPPHLTLAKIFDEIKQQQEQERINPIQETLITTQRSVKAAFELSWAAAILILKKIEY</sequence>
<feature type="domain" description="NB-ARC" evidence="1">
    <location>
        <begin position="58"/>
        <end position="222"/>
    </location>
</feature>
<evidence type="ECO:0000259" key="1">
    <source>
        <dbReference type="Pfam" id="PF00931"/>
    </source>
</evidence>
<dbReference type="Proteomes" id="UP000667802">
    <property type="component" value="Unassembled WGS sequence"/>
</dbReference>
<evidence type="ECO:0000313" key="3">
    <source>
        <dbReference type="Proteomes" id="UP000667802"/>
    </source>
</evidence>
<name>A0AAP5IGB4_9CYAN</name>
<dbReference type="InterPro" id="IPR027417">
    <property type="entry name" value="P-loop_NTPase"/>
</dbReference>
<reference evidence="3" key="1">
    <citation type="journal article" date="2021" name="Science">
        <title>Hunting the eagle killer: A cyanobacterial neurotoxin causes vacuolar myelinopathy.</title>
        <authorList>
            <person name="Breinlinger S."/>
            <person name="Phillips T.J."/>
            <person name="Haram B.N."/>
            <person name="Mares J."/>
            <person name="Martinez Yerena J.A."/>
            <person name="Hrouzek P."/>
            <person name="Sobotka R."/>
            <person name="Henderson W.M."/>
            <person name="Schmieder P."/>
            <person name="Williams S.M."/>
            <person name="Lauderdale J.D."/>
            <person name="Wilde H.D."/>
            <person name="Gerrin W."/>
            <person name="Kust A."/>
            <person name="Washington J.W."/>
            <person name="Wagner C."/>
            <person name="Geier B."/>
            <person name="Liebeke M."/>
            <person name="Enke H."/>
            <person name="Niedermeyer T.H.J."/>
            <person name="Wilde S.B."/>
        </authorList>
    </citation>
    <scope>NUCLEOTIDE SEQUENCE [LARGE SCALE GENOMIC DNA]</scope>
    <source>
        <strain evidence="3">Thurmond2011</strain>
    </source>
</reference>
<comment type="caution">
    <text evidence="2">The sequence shown here is derived from an EMBL/GenBank/DDBJ whole genome shotgun (WGS) entry which is preliminary data.</text>
</comment>
<evidence type="ECO:0000313" key="2">
    <source>
        <dbReference type="EMBL" id="MDR9900352.1"/>
    </source>
</evidence>
<organism evidence="2 3">
    <name type="scientific">Aetokthonos hydrillicola Thurmond2011</name>
    <dbReference type="NCBI Taxonomy" id="2712845"/>
    <lineage>
        <taxon>Bacteria</taxon>
        <taxon>Bacillati</taxon>
        <taxon>Cyanobacteriota</taxon>
        <taxon>Cyanophyceae</taxon>
        <taxon>Nostocales</taxon>
        <taxon>Hapalosiphonaceae</taxon>
        <taxon>Aetokthonos</taxon>
    </lineage>
</organism>
<dbReference type="PRINTS" id="PR00364">
    <property type="entry name" value="DISEASERSIST"/>
</dbReference>
<keyword evidence="3" id="KW-1185">Reference proteome</keyword>
<dbReference type="GO" id="GO:0043531">
    <property type="term" value="F:ADP binding"/>
    <property type="evidence" value="ECO:0007669"/>
    <property type="project" value="InterPro"/>
</dbReference>
<dbReference type="PANTHER" id="PTHR47691:SF3">
    <property type="entry name" value="HTH-TYPE TRANSCRIPTIONAL REGULATOR RV0890C-RELATED"/>
    <property type="match status" value="1"/>
</dbReference>
<dbReference type="SUPFAM" id="SSF52540">
    <property type="entry name" value="P-loop containing nucleoside triphosphate hydrolases"/>
    <property type="match status" value="1"/>
</dbReference>
<dbReference type="RefSeq" id="WP_208341594.1">
    <property type="nucleotide sequence ID" value="NZ_CAWQFN010000924.1"/>
</dbReference>
<dbReference type="InterPro" id="IPR002182">
    <property type="entry name" value="NB-ARC"/>
</dbReference>
<protein>
    <submittedName>
        <fullName evidence="2">NB-ARC domain-containing protein</fullName>
    </submittedName>
</protein>
<dbReference type="AlphaFoldDB" id="A0AAP5IGB4"/>